<dbReference type="AlphaFoldDB" id="X0TMH5"/>
<name>X0TMH5_9ZZZZ</name>
<comment type="caution">
    <text evidence="4">The sequence shown here is derived from an EMBL/GenBank/DDBJ whole genome shotgun (WGS) entry which is preliminary data.</text>
</comment>
<dbReference type="EMBL" id="BARS01012707">
    <property type="protein sequence ID" value="GAF89337.1"/>
    <property type="molecule type" value="Genomic_DNA"/>
</dbReference>
<accession>X0TMH5</accession>
<dbReference type="GO" id="GO:0006281">
    <property type="term" value="P:DNA repair"/>
    <property type="evidence" value="ECO:0007669"/>
    <property type="project" value="InterPro"/>
</dbReference>
<dbReference type="Gene3D" id="3.30.470.30">
    <property type="entry name" value="DNA ligase/mRNA capping enzyme"/>
    <property type="match status" value="1"/>
</dbReference>
<reference evidence="4" key="1">
    <citation type="journal article" date="2014" name="Front. Microbiol.">
        <title>High frequency of phylogenetically diverse reductive dehalogenase-homologous genes in deep subseafloor sedimentary metagenomes.</title>
        <authorList>
            <person name="Kawai M."/>
            <person name="Futagami T."/>
            <person name="Toyoda A."/>
            <person name="Takaki Y."/>
            <person name="Nishi S."/>
            <person name="Hori S."/>
            <person name="Arai W."/>
            <person name="Tsubouchi T."/>
            <person name="Morono Y."/>
            <person name="Uchiyama I."/>
            <person name="Ito T."/>
            <person name="Fujiyama A."/>
            <person name="Inagaki F."/>
            <person name="Takami H."/>
        </authorList>
    </citation>
    <scope>NUCLEOTIDE SEQUENCE</scope>
    <source>
        <strain evidence="4">Expedition CK06-06</strain>
    </source>
</reference>
<dbReference type="InterPro" id="IPR012310">
    <property type="entry name" value="DNA_ligase_ATP-dep_cent"/>
</dbReference>
<dbReference type="GO" id="GO:0006273">
    <property type="term" value="P:lagging strand elongation"/>
    <property type="evidence" value="ECO:0007669"/>
    <property type="project" value="TreeGrafter"/>
</dbReference>
<dbReference type="InterPro" id="IPR012309">
    <property type="entry name" value="DNA_ligase_ATP-dep_C"/>
</dbReference>
<dbReference type="PANTHER" id="PTHR45674:SF4">
    <property type="entry name" value="DNA LIGASE 1"/>
    <property type="match status" value="1"/>
</dbReference>
<dbReference type="InterPro" id="IPR050191">
    <property type="entry name" value="ATP-dep_DNA_ligase"/>
</dbReference>
<evidence type="ECO:0000313" key="4">
    <source>
        <dbReference type="EMBL" id="GAF89337.1"/>
    </source>
</evidence>
<evidence type="ECO:0000259" key="3">
    <source>
        <dbReference type="PROSITE" id="PS50160"/>
    </source>
</evidence>
<feature type="non-terminal residue" evidence="4">
    <location>
        <position position="200"/>
    </location>
</feature>
<dbReference type="CDD" id="cd07969">
    <property type="entry name" value="OBF_DNA_ligase_I"/>
    <property type="match status" value="1"/>
</dbReference>
<evidence type="ECO:0000256" key="2">
    <source>
        <dbReference type="ARBA" id="ARBA00022598"/>
    </source>
</evidence>
<dbReference type="SUPFAM" id="SSF50249">
    <property type="entry name" value="Nucleic acid-binding proteins"/>
    <property type="match status" value="1"/>
</dbReference>
<dbReference type="InterPro" id="IPR012340">
    <property type="entry name" value="NA-bd_OB-fold"/>
</dbReference>
<feature type="domain" description="ATP-dependent DNA ligase family profile" evidence="3">
    <location>
        <begin position="1"/>
        <end position="112"/>
    </location>
</feature>
<proteinExistence type="inferred from homology"/>
<evidence type="ECO:0000256" key="1">
    <source>
        <dbReference type="ARBA" id="ARBA00007572"/>
    </source>
</evidence>
<dbReference type="GO" id="GO:0003910">
    <property type="term" value="F:DNA ligase (ATP) activity"/>
    <property type="evidence" value="ECO:0007669"/>
    <property type="project" value="InterPro"/>
</dbReference>
<dbReference type="SUPFAM" id="SSF56091">
    <property type="entry name" value="DNA ligase/mRNA capping enzyme, catalytic domain"/>
    <property type="match status" value="1"/>
</dbReference>
<dbReference type="PROSITE" id="PS50160">
    <property type="entry name" value="DNA_LIGASE_A3"/>
    <property type="match status" value="1"/>
</dbReference>
<comment type="similarity">
    <text evidence="1">Belongs to the ATP-dependent DNA ligase family.</text>
</comment>
<keyword evidence="2" id="KW-0436">Ligase</keyword>
<dbReference type="Pfam" id="PF04679">
    <property type="entry name" value="DNA_ligase_A_C"/>
    <property type="match status" value="1"/>
</dbReference>
<organism evidence="4">
    <name type="scientific">marine sediment metagenome</name>
    <dbReference type="NCBI Taxonomy" id="412755"/>
    <lineage>
        <taxon>unclassified sequences</taxon>
        <taxon>metagenomes</taxon>
        <taxon>ecological metagenomes</taxon>
    </lineage>
</organism>
<dbReference type="Pfam" id="PF01068">
    <property type="entry name" value="DNA_ligase_A_M"/>
    <property type="match status" value="1"/>
</dbReference>
<dbReference type="GO" id="GO:0006310">
    <property type="term" value="P:DNA recombination"/>
    <property type="evidence" value="ECO:0007669"/>
    <property type="project" value="InterPro"/>
</dbReference>
<gene>
    <name evidence="4" type="ORF">S01H1_22497</name>
</gene>
<feature type="non-terminal residue" evidence="4">
    <location>
        <position position="1"/>
    </location>
</feature>
<dbReference type="GO" id="GO:0005524">
    <property type="term" value="F:ATP binding"/>
    <property type="evidence" value="ECO:0007669"/>
    <property type="project" value="InterPro"/>
</dbReference>
<dbReference type="PANTHER" id="PTHR45674">
    <property type="entry name" value="DNA LIGASE 1/3 FAMILY MEMBER"/>
    <property type="match status" value="1"/>
</dbReference>
<protein>
    <recommendedName>
        <fullName evidence="3">ATP-dependent DNA ligase family profile domain-containing protein</fullName>
    </recommendedName>
</protein>
<dbReference type="Gene3D" id="2.40.50.140">
    <property type="entry name" value="Nucleic acid-binding proteins"/>
    <property type="match status" value="1"/>
</dbReference>
<sequence length="200" mass="22643">LRPYPERRRRLREIVEETERFKLVRAKPISEASELDDFFEEAITDGTEGLLVKSVADDSIYRAGGRSWLWVKLKASYKSKMIDHVDLAIVGAFYGRGRRAGKYGALLGAVYDPEEDTYRTICKVGTGFTDENLAKIPEMLKEHQHDGKHPRVDSLMEAEVWFSPGVVMEVLGDELTLSPIHTAAYGQLRKDSGLAVRFPR</sequence>